<dbReference type="Gene3D" id="3.60.130.10">
    <property type="entry name" value="Clavaminate synthase-like"/>
    <property type="match status" value="1"/>
</dbReference>
<feature type="chain" id="PRO_5031544054" description="TauD/TfdA-like domain-containing protein" evidence="2">
    <location>
        <begin position="17"/>
        <end position="165"/>
    </location>
</feature>
<dbReference type="AlphaFoldDB" id="A0A7S3T261"/>
<accession>A0A7S3T261</accession>
<evidence type="ECO:0000256" key="1">
    <source>
        <dbReference type="ARBA" id="ARBA00023002"/>
    </source>
</evidence>
<keyword evidence="2" id="KW-0732">Signal</keyword>
<keyword evidence="1" id="KW-0560">Oxidoreductase</keyword>
<evidence type="ECO:0000313" key="3">
    <source>
        <dbReference type="EMBL" id="CAE0571566.1"/>
    </source>
</evidence>
<name>A0A7S3T261_EMIHU</name>
<gene>
    <name evidence="3" type="ORF">EHUX00137_LOCUS30852</name>
</gene>
<proteinExistence type="predicted"/>
<evidence type="ECO:0008006" key="4">
    <source>
        <dbReference type="Google" id="ProtNLM"/>
    </source>
</evidence>
<protein>
    <recommendedName>
        <fullName evidence="4">TauD/TfdA-like domain-containing protein</fullName>
    </recommendedName>
</protein>
<feature type="signal peptide" evidence="2">
    <location>
        <begin position="1"/>
        <end position="16"/>
    </location>
</feature>
<dbReference type="GO" id="GO:0016491">
    <property type="term" value="F:oxidoreductase activity"/>
    <property type="evidence" value="ECO:0007669"/>
    <property type="project" value="UniProtKB-KW"/>
</dbReference>
<dbReference type="InterPro" id="IPR042098">
    <property type="entry name" value="TauD-like_sf"/>
</dbReference>
<organism evidence="3">
    <name type="scientific">Emiliania huxleyi</name>
    <name type="common">Coccolithophore</name>
    <name type="synonym">Pontosphaera huxleyi</name>
    <dbReference type="NCBI Taxonomy" id="2903"/>
    <lineage>
        <taxon>Eukaryota</taxon>
        <taxon>Haptista</taxon>
        <taxon>Haptophyta</taxon>
        <taxon>Prymnesiophyceae</taxon>
        <taxon>Isochrysidales</taxon>
        <taxon>Noelaerhabdaceae</taxon>
        <taxon>Emiliania</taxon>
    </lineage>
</organism>
<sequence>MRTGLGTLAFWSLGGGFHFGRSAAGAPPSGTHWGVAAPLAGDAAVLRPPIQLFFFCSAGSDCAGGGRAGGGAAGGTFEGVDVFYGDLSPLEPALLEAVDEAVGRHVVRVPMATGEVVLLDSYQALHGRDCFEGRREHGVVWLDEERGERLTCAALSSKSCVRQIV</sequence>
<evidence type="ECO:0000256" key="2">
    <source>
        <dbReference type="SAM" id="SignalP"/>
    </source>
</evidence>
<dbReference type="SUPFAM" id="SSF51197">
    <property type="entry name" value="Clavaminate synthase-like"/>
    <property type="match status" value="1"/>
</dbReference>
<dbReference type="EMBL" id="HBIR01039568">
    <property type="protein sequence ID" value="CAE0571566.1"/>
    <property type="molecule type" value="Transcribed_RNA"/>
</dbReference>
<reference evidence="3" key="1">
    <citation type="submission" date="2021-01" db="EMBL/GenBank/DDBJ databases">
        <authorList>
            <person name="Corre E."/>
            <person name="Pelletier E."/>
            <person name="Niang G."/>
            <person name="Scheremetjew M."/>
            <person name="Finn R."/>
            <person name="Kale V."/>
            <person name="Holt S."/>
            <person name="Cochrane G."/>
            <person name="Meng A."/>
            <person name="Brown T."/>
            <person name="Cohen L."/>
        </authorList>
    </citation>
    <scope>NUCLEOTIDE SEQUENCE</scope>
    <source>
        <strain evidence="3">379</strain>
    </source>
</reference>